<dbReference type="STRING" id="1293598.IV56_GL000365"/>
<dbReference type="Proteomes" id="UP000050969">
    <property type="component" value="Unassembled WGS sequence"/>
</dbReference>
<evidence type="ECO:0008006" key="4">
    <source>
        <dbReference type="Google" id="ProtNLM"/>
    </source>
</evidence>
<sequence>MIVILGFEVKNMQKKGHSKASVKQIHRRRRMVLLGLMLVTLVLGGINVLKTQHTLGETNDALQTAQVTLKQTKAKRSVLQVQVDQLKNDDYLEKLVRQKYFVAKPGEVLFNIPDTANQISKN</sequence>
<evidence type="ECO:0000256" key="1">
    <source>
        <dbReference type="SAM" id="Phobius"/>
    </source>
</evidence>
<dbReference type="AlphaFoldDB" id="A0A0R2MZR4"/>
<keyword evidence="1" id="KW-0472">Membrane</keyword>
<feature type="transmembrane region" description="Helical" evidence="1">
    <location>
        <begin position="31"/>
        <end position="49"/>
    </location>
</feature>
<keyword evidence="1" id="KW-0812">Transmembrane</keyword>
<reference evidence="2 3" key="1">
    <citation type="journal article" date="2015" name="Genome Announc.">
        <title>Expanding the biotechnology potential of lactobacilli through comparative genomics of 213 strains and associated genera.</title>
        <authorList>
            <person name="Sun Z."/>
            <person name="Harris H.M."/>
            <person name="McCann A."/>
            <person name="Guo C."/>
            <person name="Argimon S."/>
            <person name="Zhang W."/>
            <person name="Yang X."/>
            <person name="Jeffery I.B."/>
            <person name="Cooney J.C."/>
            <person name="Kagawa T.F."/>
            <person name="Liu W."/>
            <person name="Song Y."/>
            <person name="Salvetti E."/>
            <person name="Wrobel A."/>
            <person name="Rasinkangas P."/>
            <person name="Parkhill J."/>
            <person name="Rea M.C."/>
            <person name="O'Sullivan O."/>
            <person name="Ritari J."/>
            <person name="Douillard F.P."/>
            <person name="Paul Ross R."/>
            <person name="Yang R."/>
            <person name="Briner A.E."/>
            <person name="Felis G.E."/>
            <person name="de Vos W.M."/>
            <person name="Barrangou R."/>
            <person name="Klaenhammer T.R."/>
            <person name="Caufield P.W."/>
            <person name="Cui Y."/>
            <person name="Zhang H."/>
            <person name="O'Toole P.W."/>
        </authorList>
    </citation>
    <scope>NUCLEOTIDE SEQUENCE [LARGE SCALE GENOMIC DNA]</scope>
    <source>
        <strain evidence="2 3">DSM 24301</strain>
    </source>
</reference>
<keyword evidence="1" id="KW-1133">Transmembrane helix</keyword>
<accession>A0A0R2MZR4</accession>
<dbReference type="GO" id="GO:0051301">
    <property type="term" value="P:cell division"/>
    <property type="evidence" value="ECO:0007669"/>
    <property type="project" value="InterPro"/>
</dbReference>
<gene>
    <name evidence="2" type="ORF">IV56_GL000365</name>
</gene>
<dbReference type="PANTHER" id="PTHR40027:SF1">
    <property type="entry name" value="CELL DIVISION PROTEIN DIVIC"/>
    <property type="match status" value="1"/>
</dbReference>
<comment type="caution">
    <text evidence="2">The sequence shown here is derived from an EMBL/GenBank/DDBJ whole genome shotgun (WGS) entry which is preliminary data.</text>
</comment>
<dbReference type="InterPro" id="IPR007060">
    <property type="entry name" value="FtsL/DivIC"/>
</dbReference>
<name>A0A0R2MZR4_9LACO</name>
<proteinExistence type="predicted"/>
<dbReference type="Pfam" id="PF04977">
    <property type="entry name" value="DivIC"/>
    <property type="match status" value="1"/>
</dbReference>
<dbReference type="InterPro" id="IPR039076">
    <property type="entry name" value="DivIC"/>
</dbReference>
<dbReference type="PANTHER" id="PTHR40027">
    <property type="entry name" value="CELL DIVISION PROTEIN DIVIC"/>
    <property type="match status" value="1"/>
</dbReference>
<organism evidence="2 3">
    <name type="scientific">Lacticaseibacillus saniviri JCM 17471 = DSM 24301</name>
    <dbReference type="NCBI Taxonomy" id="1293598"/>
    <lineage>
        <taxon>Bacteria</taxon>
        <taxon>Bacillati</taxon>
        <taxon>Bacillota</taxon>
        <taxon>Bacilli</taxon>
        <taxon>Lactobacillales</taxon>
        <taxon>Lactobacillaceae</taxon>
        <taxon>Lacticaseibacillus</taxon>
    </lineage>
</organism>
<evidence type="ECO:0000313" key="3">
    <source>
        <dbReference type="Proteomes" id="UP000050969"/>
    </source>
</evidence>
<evidence type="ECO:0000313" key="2">
    <source>
        <dbReference type="EMBL" id="KRO17245.1"/>
    </source>
</evidence>
<dbReference type="PATRIC" id="fig|1293598.4.peg.396"/>
<protein>
    <recommendedName>
        <fullName evidence="4">Septum formation initiator</fullName>
    </recommendedName>
</protein>
<dbReference type="OrthoDB" id="2151746at2"/>
<keyword evidence="3" id="KW-1185">Reference proteome</keyword>
<dbReference type="EMBL" id="JQCE01000020">
    <property type="protein sequence ID" value="KRO17245.1"/>
    <property type="molecule type" value="Genomic_DNA"/>
</dbReference>